<dbReference type="EMBL" id="JAKIKT010000001">
    <property type="protein sequence ID" value="MCL2912174.1"/>
    <property type="molecule type" value="Genomic_DNA"/>
</dbReference>
<evidence type="ECO:0000256" key="5">
    <source>
        <dbReference type="ARBA" id="ARBA00022519"/>
    </source>
</evidence>
<evidence type="ECO:0000313" key="13">
    <source>
        <dbReference type="EMBL" id="MCL2912174.1"/>
    </source>
</evidence>
<evidence type="ECO:0000259" key="12">
    <source>
        <dbReference type="Pfam" id="PF07219"/>
    </source>
</evidence>
<dbReference type="InterPro" id="IPR011990">
    <property type="entry name" value="TPR-like_helical_dom_sf"/>
</dbReference>
<evidence type="ECO:0000256" key="3">
    <source>
        <dbReference type="ARBA" id="ARBA00004744"/>
    </source>
</evidence>
<evidence type="ECO:0000256" key="6">
    <source>
        <dbReference type="ARBA" id="ARBA00022692"/>
    </source>
</evidence>
<accession>A0ABT0N155</accession>
<keyword evidence="9" id="KW-0627">Porphyrin biosynthesis</keyword>
<keyword evidence="8 11" id="KW-0472">Membrane</keyword>
<keyword evidence="10" id="KW-0175">Coiled coil</keyword>
<feature type="coiled-coil region" evidence="10">
    <location>
        <begin position="317"/>
        <end position="344"/>
    </location>
</feature>
<evidence type="ECO:0000256" key="2">
    <source>
        <dbReference type="ARBA" id="ARBA00004429"/>
    </source>
</evidence>
<protein>
    <submittedName>
        <fullName evidence="13">Heme biosynthesis protein HemY</fullName>
    </submittedName>
</protein>
<keyword evidence="14" id="KW-1185">Reference proteome</keyword>
<evidence type="ECO:0000256" key="10">
    <source>
        <dbReference type="SAM" id="Coils"/>
    </source>
</evidence>
<evidence type="ECO:0000256" key="1">
    <source>
        <dbReference type="ARBA" id="ARBA00002962"/>
    </source>
</evidence>
<comment type="function">
    <text evidence="1">Involved in a late step of protoheme IX synthesis.</text>
</comment>
<feature type="domain" description="HemY N-terminal" evidence="12">
    <location>
        <begin position="26"/>
        <end position="131"/>
    </location>
</feature>
<dbReference type="Pfam" id="PF07219">
    <property type="entry name" value="HemY_N"/>
    <property type="match status" value="1"/>
</dbReference>
<feature type="transmembrane region" description="Helical" evidence="11">
    <location>
        <begin position="43"/>
        <end position="63"/>
    </location>
</feature>
<comment type="subcellular location">
    <subcellularLocation>
        <location evidence="2">Cell inner membrane</location>
        <topology evidence="2">Multi-pass membrane protein</topology>
    </subcellularLocation>
</comment>
<keyword evidence="5" id="KW-0997">Cell inner membrane</keyword>
<evidence type="ECO:0000256" key="7">
    <source>
        <dbReference type="ARBA" id="ARBA00022989"/>
    </source>
</evidence>
<dbReference type="SUPFAM" id="SSF81901">
    <property type="entry name" value="HCP-like"/>
    <property type="match status" value="1"/>
</dbReference>
<keyword evidence="7 11" id="KW-1133">Transmembrane helix</keyword>
<dbReference type="Gene3D" id="1.25.40.10">
    <property type="entry name" value="Tetratricopeptide repeat domain"/>
    <property type="match status" value="1"/>
</dbReference>
<evidence type="ECO:0000256" key="4">
    <source>
        <dbReference type="ARBA" id="ARBA00022475"/>
    </source>
</evidence>
<comment type="caution">
    <text evidence="13">The sequence shown here is derived from an EMBL/GenBank/DDBJ whole genome shotgun (WGS) entry which is preliminary data.</text>
</comment>
<dbReference type="RefSeq" id="WP_249246974.1">
    <property type="nucleotide sequence ID" value="NZ_JAKIKT010000001.1"/>
</dbReference>
<reference evidence="13 14" key="1">
    <citation type="submission" date="2022-01" db="EMBL/GenBank/DDBJ databases">
        <title>Whole genome-based taxonomy of the Shewanellaceae.</title>
        <authorList>
            <person name="Martin-Rodriguez A.J."/>
        </authorList>
    </citation>
    <scope>NUCLEOTIDE SEQUENCE [LARGE SCALE GENOMIC DNA]</scope>
    <source>
        <strain evidence="13 14">DSM 21332</strain>
    </source>
</reference>
<sequence>MIRALAFLIIILLGLCLNPFMVGNTGYVYVAIADKQIETSLVFATFLLVLAFGLLQLVEWLLIRLLTLMINSRLLPERWRRNAARKNTLLGALALAEENWQQAEVSMAKGAQKGELPALNLLAAARAAQHQQNYEQRDLYLTEAETYPQAQQAVRTSRVRYLMQQQAWDEAARELDKLHPGPRSSVPVLKLALELYRQEKSWGELLKLIPVLKKKQISTPEELAALEHTVHTHRLEHASEAGLPQLELTWGDVPRTQQDSDLLALYCRGLAKFNQGEKAIKLLLKSLKKHLHPELIVTLAEIAPTDNDSAIKFLSDIAVAEENNAAYQEAMAKLNQRRREFKQAKLHWQRVCELAPSRQSWLALGELQQQLGDNLTALNSFHHAAKM</sequence>
<dbReference type="Proteomes" id="UP001202831">
    <property type="component" value="Unassembled WGS sequence"/>
</dbReference>
<gene>
    <name evidence="13" type="ORF">L2725_00010</name>
</gene>
<comment type="pathway">
    <text evidence="3">Porphyrin-containing compound metabolism; protoheme biosynthesis.</text>
</comment>
<proteinExistence type="predicted"/>
<evidence type="ECO:0000313" key="14">
    <source>
        <dbReference type="Proteomes" id="UP001202831"/>
    </source>
</evidence>
<evidence type="ECO:0000256" key="9">
    <source>
        <dbReference type="ARBA" id="ARBA00023244"/>
    </source>
</evidence>
<name>A0ABT0N155_9GAMM</name>
<dbReference type="InterPro" id="IPR010817">
    <property type="entry name" value="HemY_N"/>
</dbReference>
<evidence type="ECO:0000256" key="8">
    <source>
        <dbReference type="ARBA" id="ARBA00023136"/>
    </source>
</evidence>
<evidence type="ECO:0000256" key="11">
    <source>
        <dbReference type="SAM" id="Phobius"/>
    </source>
</evidence>
<dbReference type="InterPro" id="IPR005254">
    <property type="entry name" value="Heme_biosyn_assoc_TPR_pro"/>
</dbReference>
<keyword evidence="6 11" id="KW-0812">Transmembrane</keyword>
<organism evidence="13 14">
    <name type="scientific">Shewanella corallii</name>
    <dbReference type="NCBI Taxonomy" id="560080"/>
    <lineage>
        <taxon>Bacteria</taxon>
        <taxon>Pseudomonadati</taxon>
        <taxon>Pseudomonadota</taxon>
        <taxon>Gammaproteobacteria</taxon>
        <taxon>Alteromonadales</taxon>
        <taxon>Shewanellaceae</taxon>
        <taxon>Shewanella</taxon>
    </lineage>
</organism>
<dbReference type="NCBIfam" id="TIGR00540">
    <property type="entry name" value="TPR_hemY_coli"/>
    <property type="match status" value="1"/>
</dbReference>
<keyword evidence="4" id="KW-1003">Cell membrane</keyword>